<dbReference type="STRING" id="1082479.SAMN05216241_1054"/>
<evidence type="ECO:0000313" key="15">
    <source>
        <dbReference type="Proteomes" id="UP000199415"/>
    </source>
</evidence>
<accession>A0A1G7R684</accession>
<keyword evidence="15" id="KW-1185">Reference proteome</keyword>
<dbReference type="CDD" id="cd16922">
    <property type="entry name" value="HATPase_EvgS-ArcB-TorS-like"/>
    <property type="match status" value="1"/>
</dbReference>
<keyword evidence="10 12" id="KW-0472">Membrane</keyword>
<dbReference type="InterPro" id="IPR003594">
    <property type="entry name" value="HATPase_dom"/>
</dbReference>
<keyword evidence="8" id="KW-0067">ATP-binding</keyword>
<dbReference type="PANTHER" id="PTHR43047:SF72">
    <property type="entry name" value="OSMOSENSING HISTIDINE PROTEIN KINASE SLN1"/>
    <property type="match status" value="1"/>
</dbReference>
<keyword evidence="12" id="KW-0812">Transmembrane</keyword>
<dbReference type="InterPro" id="IPR035965">
    <property type="entry name" value="PAS-like_dom_sf"/>
</dbReference>
<dbReference type="Gene3D" id="1.10.287.130">
    <property type="match status" value="1"/>
</dbReference>
<evidence type="ECO:0000256" key="12">
    <source>
        <dbReference type="SAM" id="Phobius"/>
    </source>
</evidence>
<feature type="coiled-coil region" evidence="11">
    <location>
        <begin position="358"/>
        <end position="388"/>
    </location>
</feature>
<evidence type="ECO:0000256" key="11">
    <source>
        <dbReference type="SAM" id="Coils"/>
    </source>
</evidence>
<protein>
    <recommendedName>
        <fullName evidence="3">histidine kinase</fullName>
        <ecNumber evidence="3">2.7.13.3</ecNumber>
    </recommendedName>
</protein>
<evidence type="ECO:0000256" key="8">
    <source>
        <dbReference type="ARBA" id="ARBA00022840"/>
    </source>
</evidence>
<dbReference type="GO" id="GO:0009927">
    <property type="term" value="F:histidine phosphotransfer kinase activity"/>
    <property type="evidence" value="ECO:0007669"/>
    <property type="project" value="TreeGrafter"/>
</dbReference>
<dbReference type="RefSeq" id="WP_090019601.1">
    <property type="nucleotide sequence ID" value="NZ_FNCE01000005.1"/>
</dbReference>
<dbReference type="EC" id="2.7.13.3" evidence="3"/>
<feature type="transmembrane region" description="Helical" evidence="12">
    <location>
        <begin position="166"/>
        <end position="189"/>
    </location>
</feature>
<evidence type="ECO:0000256" key="1">
    <source>
        <dbReference type="ARBA" id="ARBA00000085"/>
    </source>
</evidence>
<evidence type="ECO:0000256" key="10">
    <source>
        <dbReference type="ARBA" id="ARBA00023136"/>
    </source>
</evidence>
<dbReference type="SUPFAM" id="SSF47384">
    <property type="entry name" value="Homodimeric domain of signal transducing histidine kinase"/>
    <property type="match status" value="1"/>
</dbReference>
<organism evidence="14 15">
    <name type="scientific">Limimonas halophila</name>
    <dbReference type="NCBI Taxonomy" id="1082479"/>
    <lineage>
        <taxon>Bacteria</taxon>
        <taxon>Pseudomonadati</taxon>
        <taxon>Pseudomonadota</taxon>
        <taxon>Alphaproteobacteria</taxon>
        <taxon>Rhodospirillales</taxon>
        <taxon>Rhodovibrionaceae</taxon>
        <taxon>Limimonas</taxon>
    </lineage>
</organism>
<dbReference type="OrthoDB" id="8477705at2"/>
<dbReference type="GO" id="GO:0000155">
    <property type="term" value="F:phosphorelay sensor kinase activity"/>
    <property type="evidence" value="ECO:0007669"/>
    <property type="project" value="InterPro"/>
</dbReference>
<keyword evidence="9" id="KW-0902">Two-component regulatory system</keyword>
<keyword evidence="4" id="KW-0597">Phosphoprotein</keyword>
<reference evidence="14 15" key="1">
    <citation type="submission" date="2016-10" db="EMBL/GenBank/DDBJ databases">
        <authorList>
            <person name="de Groot N.N."/>
        </authorList>
    </citation>
    <scope>NUCLEOTIDE SEQUENCE [LARGE SCALE GENOMIC DNA]</scope>
    <source>
        <strain evidence="14 15">DSM 25584</strain>
    </source>
</reference>
<keyword evidence="12" id="KW-1133">Transmembrane helix</keyword>
<dbReference type="FunFam" id="1.10.287.130:FF:000038">
    <property type="entry name" value="Sensory transduction histidine kinase"/>
    <property type="match status" value="1"/>
</dbReference>
<sequence>MPAFRHLLTRLSASLRCRLCWRVAAVVFLSILLVEAVILVPSYFDYRSDLVARARHGGQAALTALLSPVADGRSEPHVHSVLQAGKRLPGATPVQGGRLLTPEGAELGRFGDAPKTLPDALRDGPAWTDGGRSLLVYYPPEELNVTGYGVVARLQAGWIETELHAFVWRIAGLVLLISLTVCAATMAVVGRTALAPMLRLRDRLQRAMADPEHADSLRVEAGNDEWRDVGRAVRDLLRHVARTHREDLAFMHALADQTSDAIVAYDAHDRPVYANAAARSFVGADSFDAMAADGLPRARLPEEETLRSLGELVREGVGEGEVVAEDADGAPRPMLLKIADLGERTSGAVCRYASLTDISELRATQERLERQNMELEAANRAKSEFLANVSHELRTPLNAIIGFSELLRDQAFPDESSAQFREYCEDIHVSGQHLLALINDILDISKVEAGRYTLQETELAPSDLLHASLRLVRGRQEARTVDLEVDAPAGLPRVWADHRAIKQILVNLLANALKFTPEGERVTAYATRSRDGGVEIGVRDTGPGMSRDQIARAFRPFEQVNADRHRRKAEGTGLGLTLVKELAELHDGSVSVDSTPGEGTTVRIHLPPSRVVGVRDTVEAAS</sequence>
<comment type="subcellular location">
    <subcellularLocation>
        <location evidence="2">Membrane</location>
    </subcellularLocation>
</comment>
<dbReference type="Gene3D" id="3.30.565.10">
    <property type="entry name" value="Histidine kinase-like ATPase, C-terminal domain"/>
    <property type="match status" value="1"/>
</dbReference>
<keyword evidence="5" id="KW-0808">Transferase</keyword>
<evidence type="ECO:0000256" key="9">
    <source>
        <dbReference type="ARBA" id="ARBA00023012"/>
    </source>
</evidence>
<dbReference type="GO" id="GO:0005886">
    <property type="term" value="C:plasma membrane"/>
    <property type="evidence" value="ECO:0007669"/>
    <property type="project" value="TreeGrafter"/>
</dbReference>
<dbReference type="GO" id="GO:0005524">
    <property type="term" value="F:ATP binding"/>
    <property type="evidence" value="ECO:0007669"/>
    <property type="project" value="UniProtKB-KW"/>
</dbReference>
<dbReference type="InterPro" id="IPR003661">
    <property type="entry name" value="HisK_dim/P_dom"/>
</dbReference>
<dbReference type="InterPro" id="IPR036890">
    <property type="entry name" value="HATPase_C_sf"/>
</dbReference>
<keyword evidence="11" id="KW-0175">Coiled coil</keyword>
<proteinExistence type="predicted"/>
<name>A0A1G7R684_9PROT</name>
<evidence type="ECO:0000313" key="14">
    <source>
        <dbReference type="EMBL" id="SDG06311.1"/>
    </source>
</evidence>
<keyword evidence="7 14" id="KW-0418">Kinase</keyword>
<dbReference type="PANTHER" id="PTHR43047">
    <property type="entry name" value="TWO-COMPONENT HISTIDINE PROTEIN KINASE"/>
    <property type="match status" value="1"/>
</dbReference>
<evidence type="ECO:0000256" key="3">
    <source>
        <dbReference type="ARBA" id="ARBA00012438"/>
    </source>
</evidence>
<evidence type="ECO:0000256" key="4">
    <source>
        <dbReference type="ARBA" id="ARBA00022553"/>
    </source>
</evidence>
<dbReference type="InterPro" id="IPR036097">
    <property type="entry name" value="HisK_dim/P_sf"/>
</dbReference>
<dbReference type="EMBL" id="FNCE01000005">
    <property type="protein sequence ID" value="SDG06311.1"/>
    <property type="molecule type" value="Genomic_DNA"/>
</dbReference>
<evidence type="ECO:0000256" key="5">
    <source>
        <dbReference type="ARBA" id="ARBA00022679"/>
    </source>
</evidence>
<evidence type="ECO:0000256" key="2">
    <source>
        <dbReference type="ARBA" id="ARBA00004370"/>
    </source>
</evidence>
<dbReference type="Pfam" id="PF02518">
    <property type="entry name" value="HATPase_c"/>
    <property type="match status" value="1"/>
</dbReference>
<comment type="catalytic activity">
    <reaction evidence="1">
        <text>ATP + protein L-histidine = ADP + protein N-phospho-L-histidine.</text>
        <dbReference type="EC" id="2.7.13.3"/>
    </reaction>
</comment>
<feature type="domain" description="Histidine kinase" evidence="13">
    <location>
        <begin position="388"/>
        <end position="610"/>
    </location>
</feature>
<dbReference type="SMART" id="SM00387">
    <property type="entry name" value="HATPase_c"/>
    <property type="match status" value="1"/>
</dbReference>
<keyword evidence="6" id="KW-0547">Nucleotide-binding</keyword>
<dbReference type="PROSITE" id="PS50109">
    <property type="entry name" value="HIS_KIN"/>
    <property type="match status" value="1"/>
</dbReference>
<dbReference type="InterPro" id="IPR004358">
    <property type="entry name" value="Sig_transdc_His_kin-like_C"/>
</dbReference>
<evidence type="ECO:0000259" key="13">
    <source>
        <dbReference type="PROSITE" id="PS50109"/>
    </source>
</evidence>
<dbReference type="Proteomes" id="UP000199415">
    <property type="component" value="Unassembled WGS sequence"/>
</dbReference>
<dbReference type="SUPFAM" id="SSF55874">
    <property type="entry name" value="ATPase domain of HSP90 chaperone/DNA topoisomerase II/histidine kinase"/>
    <property type="match status" value="1"/>
</dbReference>
<dbReference type="AlphaFoldDB" id="A0A1G7R684"/>
<dbReference type="SUPFAM" id="SSF55785">
    <property type="entry name" value="PYP-like sensor domain (PAS domain)"/>
    <property type="match status" value="1"/>
</dbReference>
<evidence type="ECO:0000256" key="6">
    <source>
        <dbReference type="ARBA" id="ARBA00022741"/>
    </source>
</evidence>
<feature type="transmembrane region" description="Helical" evidence="12">
    <location>
        <begin position="21"/>
        <end position="44"/>
    </location>
</feature>
<dbReference type="CDD" id="cd00082">
    <property type="entry name" value="HisKA"/>
    <property type="match status" value="1"/>
</dbReference>
<dbReference type="Pfam" id="PF00512">
    <property type="entry name" value="HisKA"/>
    <property type="match status" value="1"/>
</dbReference>
<dbReference type="SMART" id="SM00388">
    <property type="entry name" value="HisKA"/>
    <property type="match status" value="1"/>
</dbReference>
<dbReference type="Gene3D" id="3.30.450.20">
    <property type="entry name" value="PAS domain"/>
    <property type="match status" value="1"/>
</dbReference>
<dbReference type="InterPro" id="IPR005467">
    <property type="entry name" value="His_kinase_dom"/>
</dbReference>
<dbReference type="FunFam" id="3.30.565.10:FF:000006">
    <property type="entry name" value="Sensor histidine kinase WalK"/>
    <property type="match status" value="1"/>
</dbReference>
<gene>
    <name evidence="14" type="ORF">SAMN05216241_1054</name>
</gene>
<evidence type="ECO:0000256" key="7">
    <source>
        <dbReference type="ARBA" id="ARBA00022777"/>
    </source>
</evidence>
<dbReference type="PRINTS" id="PR00344">
    <property type="entry name" value="BCTRLSENSOR"/>
</dbReference>